<evidence type="ECO:0000256" key="2">
    <source>
        <dbReference type="ARBA" id="ARBA00022649"/>
    </source>
</evidence>
<feature type="domain" description="Coenzyme Q-binding protein COQ10 START" evidence="3">
    <location>
        <begin position="11"/>
        <end position="135"/>
    </location>
</feature>
<accession>A0ABY6Q4K1</accession>
<evidence type="ECO:0000256" key="1">
    <source>
        <dbReference type="ARBA" id="ARBA00008918"/>
    </source>
</evidence>
<proteinExistence type="inferred from homology"/>
<evidence type="ECO:0000259" key="3">
    <source>
        <dbReference type="Pfam" id="PF03364"/>
    </source>
</evidence>
<dbReference type="PANTHER" id="PTHR12901">
    <property type="entry name" value="SPERM PROTEIN HOMOLOG"/>
    <property type="match status" value="1"/>
</dbReference>
<gene>
    <name evidence="4" type="ORF">E0F26_05380</name>
</gene>
<name>A0ABY6Q4K1_9GAMM</name>
<organism evidence="4 5">
    <name type="scientific">Candidatus Paraluminiphilus aquimaris</name>
    <dbReference type="NCBI Taxonomy" id="2518994"/>
    <lineage>
        <taxon>Bacteria</taxon>
        <taxon>Pseudomonadati</taxon>
        <taxon>Pseudomonadota</taxon>
        <taxon>Gammaproteobacteria</taxon>
        <taxon>Cellvibrionales</taxon>
        <taxon>Halieaceae</taxon>
        <taxon>Candidatus Paraluminiphilus</taxon>
    </lineage>
</organism>
<keyword evidence="2" id="KW-1277">Toxin-antitoxin system</keyword>
<dbReference type="Proteomes" id="UP001317963">
    <property type="component" value="Chromosome"/>
</dbReference>
<evidence type="ECO:0000313" key="4">
    <source>
        <dbReference type="EMBL" id="UZP74207.1"/>
    </source>
</evidence>
<dbReference type="Pfam" id="PF03364">
    <property type="entry name" value="Polyketide_cyc"/>
    <property type="match status" value="1"/>
</dbReference>
<dbReference type="EMBL" id="CP036501">
    <property type="protein sequence ID" value="UZP74207.1"/>
    <property type="molecule type" value="Genomic_DNA"/>
</dbReference>
<comment type="similarity">
    <text evidence="1">Belongs to the ribosome association toxin RatA family.</text>
</comment>
<dbReference type="InterPro" id="IPR023393">
    <property type="entry name" value="START-like_dom_sf"/>
</dbReference>
<dbReference type="PANTHER" id="PTHR12901:SF10">
    <property type="entry name" value="COENZYME Q-BINDING PROTEIN COQ10, MITOCHONDRIAL"/>
    <property type="match status" value="1"/>
</dbReference>
<keyword evidence="5" id="KW-1185">Reference proteome</keyword>
<dbReference type="Gene3D" id="3.30.530.20">
    <property type="match status" value="1"/>
</dbReference>
<protein>
    <submittedName>
        <fullName evidence="4">Type II toxin-antitoxin system RatA family toxin</fullName>
    </submittedName>
</protein>
<dbReference type="RefSeq" id="WP_279243019.1">
    <property type="nucleotide sequence ID" value="NZ_CP036501.1"/>
</dbReference>
<dbReference type="SUPFAM" id="SSF55961">
    <property type="entry name" value="Bet v1-like"/>
    <property type="match status" value="1"/>
</dbReference>
<evidence type="ECO:0000313" key="5">
    <source>
        <dbReference type="Proteomes" id="UP001317963"/>
    </source>
</evidence>
<dbReference type="InterPro" id="IPR044996">
    <property type="entry name" value="COQ10-like"/>
</dbReference>
<sequence length="148" mass="16164">MATTINKTALLPHSAQTMFDLVADIARYPEFLPGCSGAQVLEQTDNEVVARLDLTKAGVTQSFVTRNTNTPHTSITLALEDGPFDSLGGEWRFDALSEDACRVSLDLSFQLRSGLLKMAASRLFESVANDMVDAMVLRANQLKKEKAN</sequence>
<dbReference type="InterPro" id="IPR005031">
    <property type="entry name" value="COQ10_START"/>
</dbReference>
<dbReference type="CDD" id="cd07813">
    <property type="entry name" value="COQ10p_like"/>
    <property type="match status" value="1"/>
</dbReference>
<reference evidence="4 5" key="1">
    <citation type="submission" date="2019-02" db="EMBL/GenBank/DDBJ databases">
        <title>Halieaceae_genomes.</title>
        <authorList>
            <person name="Li S.-H."/>
        </authorList>
    </citation>
    <scope>NUCLEOTIDE SEQUENCE [LARGE SCALE GENOMIC DNA]</scope>
    <source>
        <strain evidence="4 5">JH123</strain>
    </source>
</reference>